<protein>
    <recommendedName>
        <fullName evidence="1">DUF7878 domain-containing protein</fullName>
    </recommendedName>
</protein>
<dbReference type="AlphaFoldDB" id="A0A3M8W299"/>
<comment type="caution">
    <text evidence="2">The sequence shown here is derived from an EMBL/GenBank/DDBJ whole genome shotgun (WGS) entry which is preliminary data.</text>
</comment>
<sequence length="125" mass="13485">MLLVDIGADLVIRDGGQVVFTEGLFPVAELAHALVGWLHRSDSERGDFEFDSMSYAELGAVRIARSAKEWRVGSVFEPDTWTSPVAWEVLAAEIGQFVTSVRNDVAAIGVEPSLIPDLLTAADAV</sequence>
<dbReference type="Pfam" id="PF25297">
    <property type="entry name" value="DUF7878"/>
    <property type="match status" value="1"/>
</dbReference>
<evidence type="ECO:0000313" key="2">
    <source>
        <dbReference type="EMBL" id="RNG24146.1"/>
    </source>
</evidence>
<keyword evidence="3" id="KW-1185">Reference proteome</keyword>
<accession>A0A3M8W299</accession>
<dbReference type="EMBL" id="RIBZ01000233">
    <property type="protein sequence ID" value="RNG24146.1"/>
    <property type="molecule type" value="Genomic_DNA"/>
</dbReference>
<reference evidence="2 3" key="1">
    <citation type="submission" date="2018-11" db="EMBL/GenBank/DDBJ databases">
        <title>The Potential of Streptomyces as Biocontrol Agents against the Tomato grey mould, Botrytis cinerea (Gray mold) Frontiers in Microbiology.</title>
        <authorList>
            <person name="Li D."/>
        </authorList>
    </citation>
    <scope>NUCLEOTIDE SEQUENCE [LARGE SCALE GENOMIC DNA]</scope>
    <source>
        <strain evidence="2 3">NEAU-LD23</strain>
    </source>
</reference>
<evidence type="ECO:0000313" key="3">
    <source>
        <dbReference type="Proteomes" id="UP000275401"/>
    </source>
</evidence>
<feature type="domain" description="DUF7878" evidence="1">
    <location>
        <begin position="3"/>
        <end position="106"/>
    </location>
</feature>
<dbReference type="RefSeq" id="WP_123100933.1">
    <property type="nucleotide sequence ID" value="NZ_RIBZ01000233.1"/>
</dbReference>
<name>A0A3M8W299_9ACTN</name>
<gene>
    <name evidence="2" type="ORF">EEJ42_17915</name>
</gene>
<dbReference type="Proteomes" id="UP000275401">
    <property type="component" value="Unassembled WGS sequence"/>
</dbReference>
<evidence type="ECO:0000259" key="1">
    <source>
        <dbReference type="Pfam" id="PF25297"/>
    </source>
</evidence>
<dbReference type="InterPro" id="IPR057200">
    <property type="entry name" value="DUF7878"/>
</dbReference>
<proteinExistence type="predicted"/>
<organism evidence="2 3">
    <name type="scientific">Streptomyces botrytidirepellens</name>
    <dbReference type="NCBI Taxonomy" id="2486417"/>
    <lineage>
        <taxon>Bacteria</taxon>
        <taxon>Bacillati</taxon>
        <taxon>Actinomycetota</taxon>
        <taxon>Actinomycetes</taxon>
        <taxon>Kitasatosporales</taxon>
        <taxon>Streptomycetaceae</taxon>
        <taxon>Streptomyces</taxon>
    </lineage>
</organism>